<keyword evidence="2" id="KW-1185">Reference proteome</keyword>
<evidence type="ECO:0000313" key="2">
    <source>
        <dbReference type="Proteomes" id="UP001228049"/>
    </source>
</evidence>
<accession>A0AAD9FI13</accession>
<organism evidence="1 2">
    <name type="scientific">Dissostichus eleginoides</name>
    <name type="common">Patagonian toothfish</name>
    <name type="synonym">Dissostichus amissus</name>
    <dbReference type="NCBI Taxonomy" id="100907"/>
    <lineage>
        <taxon>Eukaryota</taxon>
        <taxon>Metazoa</taxon>
        <taxon>Chordata</taxon>
        <taxon>Craniata</taxon>
        <taxon>Vertebrata</taxon>
        <taxon>Euteleostomi</taxon>
        <taxon>Actinopterygii</taxon>
        <taxon>Neopterygii</taxon>
        <taxon>Teleostei</taxon>
        <taxon>Neoteleostei</taxon>
        <taxon>Acanthomorphata</taxon>
        <taxon>Eupercaria</taxon>
        <taxon>Perciformes</taxon>
        <taxon>Notothenioidei</taxon>
        <taxon>Nototheniidae</taxon>
        <taxon>Dissostichus</taxon>
    </lineage>
</organism>
<reference evidence="1" key="1">
    <citation type="submission" date="2023-04" db="EMBL/GenBank/DDBJ databases">
        <title>Chromosome-level genome of Chaenocephalus aceratus.</title>
        <authorList>
            <person name="Park H."/>
        </authorList>
    </citation>
    <scope>NUCLEOTIDE SEQUENCE</scope>
    <source>
        <strain evidence="1">DE</strain>
        <tissue evidence="1">Muscle</tissue>
    </source>
</reference>
<sequence length="90" mass="9889">VNGQCLILCLVVRGLDNTWTWVSFFSPHASCLHPSPHQLLEQRAGSGLLDQEAANTLQSMYLSLLGVPHGWSAFSAASLFSLDKRHRNGQ</sequence>
<feature type="non-terminal residue" evidence="1">
    <location>
        <position position="90"/>
    </location>
</feature>
<proteinExistence type="predicted"/>
<feature type="non-terminal residue" evidence="1">
    <location>
        <position position="1"/>
    </location>
</feature>
<protein>
    <submittedName>
        <fullName evidence="1">Defensin-like protein 75</fullName>
    </submittedName>
</protein>
<gene>
    <name evidence="1" type="ORF">KUDE01_006428</name>
</gene>
<name>A0AAD9FI13_DISEL</name>
<dbReference type="Proteomes" id="UP001228049">
    <property type="component" value="Unassembled WGS sequence"/>
</dbReference>
<evidence type="ECO:0000313" key="1">
    <source>
        <dbReference type="EMBL" id="KAK1903472.1"/>
    </source>
</evidence>
<dbReference type="EMBL" id="JASDAP010000005">
    <property type="protein sequence ID" value="KAK1903472.1"/>
    <property type="molecule type" value="Genomic_DNA"/>
</dbReference>
<comment type="caution">
    <text evidence="1">The sequence shown here is derived from an EMBL/GenBank/DDBJ whole genome shotgun (WGS) entry which is preliminary data.</text>
</comment>
<dbReference type="AlphaFoldDB" id="A0AAD9FI13"/>